<evidence type="ECO:0000256" key="1">
    <source>
        <dbReference type="SAM" id="MobiDB-lite"/>
    </source>
</evidence>
<gene>
    <name evidence="2" type="ORF">METZ01_LOCUS330310</name>
</gene>
<protein>
    <submittedName>
        <fullName evidence="2">Uncharacterized protein</fullName>
    </submittedName>
</protein>
<dbReference type="AlphaFoldDB" id="A0A382PW58"/>
<proteinExistence type="predicted"/>
<feature type="region of interest" description="Disordered" evidence="1">
    <location>
        <begin position="1"/>
        <end position="23"/>
    </location>
</feature>
<organism evidence="2">
    <name type="scientific">marine metagenome</name>
    <dbReference type="NCBI Taxonomy" id="408172"/>
    <lineage>
        <taxon>unclassified sequences</taxon>
        <taxon>metagenomes</taxon>
        <taxon>ecological metagenomes</taxon>
    </lineage>
</organism>
<reference evidence="2" key="1">
    <citation type="submission" date="2018-05" db="EMBL/GenBank/DDBJ databases">
        <authorList>
            <person name="Lanie J.A."/>
            <person name="Ng W.-L."/>
            <person name="Kazmierczak K.M."/>
            <person name="Andrzejewski T.M."/>
            <person name="Davidsen T.M."/>
            <person name="Wayne K.J."/>
            <person name="Tettelin H."/>
            <person name="Glass J.I."/>
            <person name="Rusch D."/>
            <person name="Podicherti R."/>
            <person name="Tsui H.-C.T."/>
            <person name="Winkler M.E."/>
        </authorList>
    </citation>
    <scope>NUCLEOTIDE SEQUENCE</scope>
</reference>
<sequence length="47" mass="5426">MRTQSFSTRAVNNKSRPIWHHSKSNSLKPSFGFFTPLPPTADRERLP</sequence>
<dbReference type="EMBL" id="UINC01110145">
    <property type="protein sequence ID" value="SVC77456.1"/>
    <property type="molecule type" value="Genomic_DNA"/>
</dbReference>
<name>A0A382PW58_9ZZZZ</name>
<feature type="non-terminal residue" evidence="2">
    <location>
        <position position="47"/>
    </location>
</feature>
<evidence type="ECO:0000313" key="2">
    <source>
        <dbReference type="EMBL" id="SVC77456.1"/>
    </source>
</evidence>
<feature type="compositionally biased region" description="Polar residues" evidence="1">
    <location>
        <begin position="1"/>
        <end position="15"/>
    </location>
</feature>
<accession>A0A382PW58</accession>